<comment type="similarity">
    <text evidence="1 2">Belongs to the outer membrane factor (OMF) (TC 1.B.17) family.</text>
</comment>
<proteinExistence type="inferred from homology"/>
<dbReference type="InterPro" id="IPR010131">
    <property type="entry name" value="MdtP/NodT-like"/>
</dbReference>
<comment type="caution">
    <text evidence="4">The sequence shown here is derived from an EMBL/GenBank/DDBJ whole genome shotgun (WGS) entry which is preliminary data.</text>
</comment>
<dbReference type="PROSITE" id="PS51257">
    <property type="entry name" value="PROKAR_LIPOPROTEIN"/>
    <property type="match status" value="1"/>
</dbReference>
<keyword evidence="2" id="KW-0812">Transmembrane</keyword>
<dbReference type="AlphaFoldDB" id="A0A062UB01"/>
<dbReference type="EMBL" id="AWFF01000032">
    <property type="protein sequence ID" value="KCZ54903.1"/>
    <property type="molecule type" value="Genomic_DNA"/>
</dbReference>
<accession>A0A062UB01</accession>
<evidence type="ECO:0000313" key="4">
    <source>
        <dbReference type="EMBL" id="KCZ54903.1"/>
    </source>
</evidence>
<dbReference type="PANTHER" id="PTHR30203:SF32">
    <property type="entry name" value="CATION EFFLUX SYSTEM PROTEIN CUSC"/>
    <property type="match status" value="1"/>
</dbReference>
<keyword evidence="3" id="KW-0175">Coiled coil</keyword>
<dbReference type="PANTHER" id="PTHR30203">
    <property type="entry name" value="OUTER MEMBRANE CATION EFFLUX PROTEIN"/>
    <property type="match status" value="1"/>
</dbReference>
<keyword evidence="2" id="KW-1134">Transmembrane beta strand</keyword>
<evidence type="ECO:0000313" key="5">
    <source>
        <dbReference type="Proteomes" id="UP000027037"/>
    </source>
</evidence>
<dbReference type="InterPro" id="IPR003423">
    <property type="entry name" value="OMP_efflux"/>
</dbReference>
<keyword evidence="2" id="KW-0472">Membrane</keyword>
<dbReference type="OrthoDB" id="9783100at2"/>
<dbReference type="STRING" id="1280946.HY29_01485"/>
<comment type="subcellular location">
    <subcellularLocation>
        <location evidence="2">Cell membrane</location>
        <topology evidence="2">Lipid-anchor</topology>
    </subcellularLocation>
</comment>
<evidence type="ECO:0008006" key="6">
    <source>
        <dbReference type="Google" id="ProtNLM"/>
    </source>
</evidence>
<keyword evidence="2" id="KW-0564">Palmitate</keyword>
<dbReference type="GO" id="GO:0005886">
    <property type="term" value="C:plasma membrane"/>
    <property type="evidence" value="ECO:0007669"/>
    <property type="project" value="UniProtKB-SubCell"/>
</dbReference>
<dbReference type="Gene3D" id="1.20.1600.10">
    <property type="entry name" value="Outer membrane efflux proteins (OEP)"/>
    <property type="match status" value="1"/>
</dbReference>
<keyword evidence="2" id="KW-0449">Lipoprotein</keyword>
<dbReference type="NCBIfam" id="TIGR01845">
    <property type="entry name" value="outer_NodT"/>
    <property type="match status" value="1"/>
</dbReference>
<dbReference type="eggNOG" id="COG1538">
    <property type="taxonomic scope" value="Bacteria"/>
</dbReference>
<dbReference type="Pfam" id="PF02321">
    <property type="entry name" value="OEP"/>
    <property type="match status" value="2"/>
</dbReference>
<dbReference type="Gene3D" id="2.20.200.10">
    <property type="entry name" value="Outer membrane efflux proteins (OEP)"/>
    <property type="match status" value="1"/>
</dbReference>
<feature type="coiled-coil region" evidence="3">
    <location>
        <begin position="373"/>
        <end position="407"/>
    </location>
</feature>
<dbReference type="Proteomes" id="UP000027037">
    <property type="component" value="Unassembled WGS sequence"/>
</dbReference>
<dbReference type="RefSeq" id="WP_051601223.1">
    <property type="nucleotide sequence ID" value="NZ_AWFF01000032.1"/>
</dbReference>
<organism evidence="4 5">
    <name type="scientific">Hyphomonas beringensis</name>
    <dbReference type="NCBI Taxonomy" id="1280946"/>
    <lineage>
        <taxon>Bacteria</taxon>
        <taxon>Pseudomonadati</taxon>
        <taxon>Pseudomonadota</taxon>
        <taxon>Alphaproteobacteria</taxon>
        <taxon>Hyphomonadales</taxon>
        <taxon>Hyphomonadaceae</taxon>
        <taxon>Hyphomonas</taxon>
    </lineage>
</organism>
<keyword evidence="5" id="KW-1185">Reference proteome</keyword>
<evidence type="ECO:0000256" key="3">
    <source>
        <dbReference type="SAM" id="Coils"/>
    </source>
</evidence>
<dbReference type="SUPFAM" id="SSF56954">
    <property type="entry name" value="Outer membrane efflux proteins (OEP)"/>
    <property type="match status" value="1"/>
</dbReference>
<dbReference type="PATRIC" id="fig|1280946.3.peg.1369"/>
<name>A0A062UB01_9PROT</name>
<gene>
    <name evidence="4" type="ORF">HY29_01485</name>
</gene>
<protein>
    <recommendedName>
        <fullName evidence="6">RND transporter</fullName>
    </recommendedName>
</protein>
<sequence>MKYSISAIACLAVLQGCMVGPSTEPPVIPVADTYLTEINPEADQAMDADWWENFDDAEFSRVMNVVLEQNLDIDIALSNVRVREADVTIAGAALLPSFDGFMQTQLNSVLTGGVDGDVSAAAGGTLGYDVDIAGGNKRDVQAAMARLEAARITVNDVRRLVTRQAALQYIELRRAEARLVLLQSSLDLQTQTLEIVQSRYNAGLSPALDVDRVAADLARTRAQKGVLEATRKSADYALSVLAGRSPEDLVLKSERQEELPTYQGSLTAGVPADLLRRRPDIRSAEAQLVAELASVGARKADLYPSLRLPGTIQARGGSSNSVAEQVTLGLSAILDVPLFDAGARKARLEAQKAQADIALTTYRASVLDGLQEVETALVRIEALQQRLDELNRAVEASESAYRQLEALYREGLSSFLDVLDSQRQLIASRETVIDTQADLAAAIITLNASLGFGDI</sequence>
<evidence type="ECO:0000256" key="2">
    <source>
        <dbReference type="RuleBase" id="RU362097"/>
    </source>
</evidence>
<reference evidence="4 5" key="1">
    <citation type="journal article" date="2014" name="Antonie Van Leeuwenhoek">
        <title>Hyphomonas beringensis sp. nov. and Hyphomonas chukchiensis sp. nov., isolated from surface seawater of the Bering Sea and Chukchi Sea.</title>
        <authorList>
            <person name="Li C."/>
            <person name="Lai Q."/>
            <person name="Li G."/>
            <person name="Dong C."/>
            <person name="Wang J."/>
            <person name="Liao Y."/>
            <person name="Shao Z."/>
        </authorList>
    </citation>
    <scope>NUCLEOTIDE SEQUENCE [LARGE SCALE GENOMIC DNA]</scope>
    <source>
        <strain evidence="4 5">25B14_1</strain>
    </source>
</reference>
<dbReference type="GO" id="GO:0015562">
    <property type="term" value="F:efflux transmembrane transporter activity"/>
    <property type="evidence" value="ECO:0007669"/>
    <property type="project" value="InterPro"/>
</dbReference>
<evidence type="ECO:0000256" key="1">
    <source>
        <dbReference type="ARBA" id="ARBA00007613"/>
    </source>
</evidence>